<dbReference type="PANTHER" id="PTHR35446:SF2">
    <property type="entry name" value="CARBOXYMUCONOLACTONE DECARBOXYLASE-LIKE DOMAIN-CONTAINING PROTEIN"/>
    <property type="match status" value="1"/>
</dbReference>
<keyword evidence="2" id="KW-0560">Oxidoreductase</keyword>
<keyword evidence="3" id="KW-1185">Reference proteome</keyword>
<name>A0ABT7ADY4_9HYPH</name>
<dbReference type="InterPro" id="IPR003779">
    <property type="entry name" value="CMD-like"/>
</dbReference>
<comment type="caution">
    <text evidence="2">The sequence shown here is derived from an EMBL/GenBank/DDBJ whole genome shotgun (WGS) entry which is preliminary data.</text>
</comment>
<dbReference type="Gene3D" id="1.20.5.810">
    <property type="entry name" value="AhpD-like"/>
    <property type="match status" value="1"/>
</dbReference>
<dbReference type="InterPro" id="IPR010195">
    <property type="entry name" value="Uncharacterised_peroxidase-rel"/>
</dbReference>
<keyword evidence="2" id="KW-0575">Peroxidase</keyword>
<proteinExistence type="predicted"/>
<evidence type="ECO:0000313" key="3">
    <source>
        <dbReference type="Proteomes" id="UP001321492"/>
    </source>
</evidence>
<dbReference type="NCBIfam" id="TIGR00778">
    <property type="entry name" value="ahpD_dom"/>
    <property type="match status" value="1"/>
</dbReference>
<reference evidence="2 3" key="1">
    <citation type="submission" date="2023-05" db="EMBL/GenBank/DDBJ databases">
        <title>Chelatococcus sp. nov., a moderately thermophilic bacterium isolated from hot spring microbial mat.</title>
        <authorList>
            <person name="Hu C.-J."/>
            <person name="Li W.-J."/>
        </authorList>
    </citation>
    <scope>NUCLEOTIDE SEQUENCE [LARGE SCALE GENOMIC DNA]</scope>
    <source>
        <strain evidence="2 3">SYSU G07232</strain>
    </source>
</reference>
<dbReference type="NCBIfam" id="TIGR01926">
    <property type="entry name" value="peroxid_rel"/>
    <property type="match status" value="1"/>
</dbReference>
<protein>
    <submittedName>
        <fullName evidence="2">Peroxidase-related enzyme</fullName>
    </submittedName>
</protein>
<gene>
    <name evidence="2" type="ORF">QNA08_05000</name>
</gene>
<feature type="domain" description="Carboxymuconolactone decarboxylase-like" evidence="1">
    <location>
        <begin position="48"/>
        <end position="98"/>
    </location>
</feature>
<dbReference type="SUPFAM" id="SSF69118">
    <property type="entry name" value="AhpD-like"/>
    <property type="match status" value="1"/>
</dbReference>
<dbReference type="Proteomes" id="UP001321492">
    <property type="component" value="Unassembled WGS sequence"/>
</dbReference>
<dbReference type="InterPro" id="IPR029032">
    <property type="entry name" value="AhpD-like"/>
</dbReference>
<dbReference type="GO" id="GO:0004601">
    <property type="term" value="F:peroxidase activity"/>
    <property type="evidence" value="ECO:0007669"/>
    <property type="project" value="UniProtKB-KW"/>
</dbReference>
<sequence length="192" mass="21533">MSAQDLPVSRFPVPSLADMPADIRERIEAVQEKSGFIPNVFLVLAHRPEEFRAFFAYHDALMDKPGNLTKAEREMIVVATSNVNQCQYCVVAHGAILRIRAKDPLIADQVAINYRKADITDRQKAMLDFAMKVSQSAHLVGEADLEALKTHGFDEEDAWDIAAIAAFFGMSNRLANVTSMRPNREFYTMGRD</sequence>
<evidence type="ECO:0000313" key="2">
    <source>
        <dbReference type="EMBL" id="MDJ1157592.1"/>
    </source>
</evidence>
<dbReference type="Gene3D" id="1.20.1290.10">
    <property type="entry name" value="AhpD-like"/>
    <property type="match status" value="1"/>
</dbReference>
<accession>A0ABT7ADY4</accession>
<evidence type="ECO:0000259" key="1">
    <source>
        <dbReference type="Pfam" id="PF02627"/>
    </source>
</evidence>
<organism evidence="2 3">
    <name type="scientific">Chelatococcus albus</name>
    <dbReference type="NCBI Taxonomy" id="3047466"/>
    <lineage>
        <taxon>Bacteria</taxon>
        <taxon>Pseudomonadati</taxon>
        <taxon>Pseudomonadota</taxon>
        <taxon>Alphaproteobacteria</taxon>
        <taxon>Hyphomicrobiales</taxon>
        <taxon>Chelatococcaceae</taxon>
        <taxon>Chelatococcus</taxon>
    </lineage>
</organism>
<dbReference type="Pfam" id="PF02627">
    <property type="entry name" value="CMD"/>
    <property type="match status" value="1"/>
</dbReference>
<dbReference type="PANTHER" id="PTHR35446">
    <property type="entry name" value="SI:CH211-175M2.5"/>
    <property type="match status" value="1"/>
</dbReference>
<dbReference type="RefSeq" id="WP_283739573.1">
    <property type="nucleotide sequence ID" value="NZ_JASJEV010000002.1"/>
</dbReference>
<dbReference type="InterPro" id="IPR004675">
    <property type="entry name" value="AhpD_core"/>
</dbReference>
<dbReference type="EMBL" id="JASJEV010000002">
    <property type="protein sequence ID" value="MDJ1157592.1"/>
    <property type="molecule type" value="Genomic_DNA"/>
</dbReference>